<feature type="domain" description="Glycoside hydrolase family 65 central catalytic" evidence="5">
    <location>
        <begin position="327"/>
        <end position="679"/>
    </location>
</feature>
<dbReference type="AlphaFoldDB" id="A0A6J4RB27"/>
<protein>
    <submittedName>
        <fullName evidence="8">GH65</fullName>
    </submittedName>
</protein>
<evidence type="ECO:0000256" key="2">
    <source>
        <dbReference type="PIRSR" id="PIRSR036289-50"/>
    </source>
</evidence>
<dbReference type="Gene3D" id="2.60.420.10">
    <property type="entry name" value="Maltose phosphorylase, domain 3"/>
    <property type="match status" value="1"/>
</dbReference>
<dbReference type="GO" id="GO:0016757">
    <property type="term" value="F:glycosyltransferase activity"/>
    <property type="evidence" value="ECO:0007669"/>
    <property type="project" value="UniProtKB-ARBA"/>
</dbReference>
<evidence type="ECO:0000256" key="3">
    <source>
        <dbReference type="PIRSR" id="PIRSR036289-51"/>
    </source>
</evidence>
<dbReference type="InterPro" id="IPR008928">
    <property type="entry name" value="6-hairpin_glycosidase_sf"/>
</dbReference>
<dbReference type="Pfam" id="PF03632">
    <property type="entry name" value="Glyco_hydro_65m"/>
    <property type="match status" value="1"/>
</dbReference>
<dbReference type="SUPFAM" id="SSF74650">
    <property type="entry name" value="Galactose mutarotase-like"/>
    <property type="match status" value="1"/>
</dbReference>
<dbReference type="InterPro" id="IPR005196">
    <property type="entry name" value="Glyco_hydro_65_N"/>
</dbReference>
<comment type="similarity">
    <text evidence="1">Belongs to the glycosyl hydrolase 65 family.</text>
</comment>
<reference evidence="8" key="1">
    <citation type="submission" date="2020-02" db="EMBL/GenBank/DDBJ databases">
        <authorList>
            <person name="Meier V. D."/>
        </authorList>
    </citation>
    <scope>NUCLEOTIDE SEQUENCE</scope>
    <source>
        <strain evidence="8">AVDCRST_MAG38</strain>
    </source>
</reference>
<organism evidence="8">
    <name type="scientific">uncultured Solirubrobacteraceae bacterium</name>
    <dbReference type="NCBI Taxonomy" id="1162706"/>
    <lineage>
        <taxon>Bacteria</taxon>
        <taxon>Bacillati</taxon>
        <taxon>Actinomycetota</taxon>
        <taxon>Thermoleophilia</taxon>
        <taxon>Solirubrobacterales</taxon>
        <taxon>Solirubrobacteraceae</taxon>
        <taxon>environmental samples</taxon>
    </lineage>
</organism>
<evidence type="ECO:0000259" key="6">
    <source>
        <dbReference type="Pfam" id="PF03633"/>
    </source>
</evidence>
<dbReference type="InterPro" id="IPR011013">
    <property type="entry name" value="Gal_mutarotase_sf_dom"/>
</dbReference>
<dbReference type="Gene3D" id="1.50.10.10">
    <property type="match status" value="1"/>
</dbReference>
<evidence type="ECO:0000313" key="8">
    <source>
        <dbReference type="EMBL" id="CAA9469151.1"/>
    </source>
</evidence>
<dbReference type="InterPro" id="IPR012341">
    <property type="entry name" value="6hp_glycosidase-like_sf"/>
</dbReference>
<feature type="domain" description="Glycoside hydrolase family 65 N-terminal" evidence="7">
    <location>
        <begin position="16"/>
        <end position="270"/>
    </location>
</feature>
<evidence type="ECO:0000259" key="7">
    <source>
        <dbReference type="Pfam" id="PF03636"/>
    </source>
</evidence>
<proteinExistence type="inferred from homology"/>
<dbReference type="InterPro" id="IPR005194">
    <property type="entry name" value="Glyco_hydro_65_C"/>
</dbReference>
<gene>
    <name evidence="8" type="ORF">AVDCRST_MAG38-1132</name>
</gene>
<sequence length="784" mass="86480">MIDSDVFGVEPWSVPEHGLHLELLPQTESLFALSNGHIGLRGNLDEGEPSGIPGTYLNGFYETRPLPYAEAGYGYPEDGQSIINVSNGKVIRLLVDDEPFDVRYGNLHRHERTLDLRAGVLRREVEWTSPAGQAVRVRTTRMVSFVQRAVAAILYEVEPLGAPSRLVVQSELVANEPVPEQTDDPRAAAALRDPLVGEEHRHHELRAGLVHRTRASGLRVAAGMDHLVEGPDGTVTAAETEADLARVTVSAELEPGQVLRVVKLISYGWSSQRSLPALRDQVDAALAGARRTGWEGLCRGQREYLDDVWDRADVVLEGDPALQQAMRFALFHVLQAGARAEARAIPAKGLTGRGYDGHTFWDAETYTLPVLTYVAPQAARDALVWRHSTMDLAAARARELRLKGVAFPWRTIRGQECSGYWPAGTAAYHVNADVADAVRRYVAATGDEDFERGPGLDLLVGTARLWRSVGHHDAVGGFRIDGVTGPDEYTALVDNNVFTNLMAARNLRTAADVAVRHPERAAELGVDHEEVASWRHAADAMVIPYDDDLKVTAQSEGFTRYRQWDFDGTPPDDYPLLLSYPYYLLYTSQVVKQADLVFALYACGDCFEPEQKLRDFDYYERVTVRDSSLSASIQAVVAAEVGHLELAYDYLAETAFIDLRDLAFNTKEGVHLASLAGSWLAAVAGFGGMRDHGETLSFAPRLPTRLDGLRFRMVYRGRRLSVAVDHEQATYELLSGEPLEIVHHGDRLTVGTDARQSRPIPPSAALTAASQPPGREPPRWHREG</sequence>
<dbReference type="GO" id="GO:0004553">
    <property type="term" value="F:hydrolase activity, hydrolyzing O-glycosyl compounds"/>
    <property type="evidence" value="ECO:0007669"/>
    <property type="project" value="TreeGrafter"/>
</dbReference>
<feature type="binding site" evidence="3">
    <location>
        <begin position="361"/>
        <end position="362"/>
    </location>
    <ligand>
        <name>substrate</name>
    </ligand>
</feature>
<dbReference type="Gene3D" id="2.70.98.40">
    <property type="entry name" value="Glycoside hydrolase, family 65, N-terminal domain"/>
    <property type="match status" value="1"/>
</dbReference>
<dbReference type="InterPro" id="IPR005195">
    <property type="entry name" value="Glyco_hydro_65_M"/>
</dbReference>
<dbReference type="PANTHER" id="PTHR11051:SF13">
    <property type="entry name" value="GLYCOSYL TRANSFERASE"/>
    <property type="match status" value="1"/>
</dbReference>
<feature type="binding site" evidence="3">
    <location>
        <begin position="592"/>
        <end position="593"/>
    </location>
    <ligand>
        <name>substrate</name>
    </ligand>
</feature>
<dbReference type="Pfam" id="PF03636">
    <property type="entry name" value="Glyco_hydro_65N"/>
    <property type="match status" value="1"/>
</dbReference>
<feature type="domain" description="Glycoside hydrolase family 65 C-terminal" evidence="6">
    <location>
        <begin position="689"/>
        <end position="750"/>
    </location>
</feature>
<dbReference type="SUPFAM" id="SSF48208">
    <property type="entry name" value="Six-hairpin glycosidases"/>
    <property type="match status" value="1"/>
</dbReference>
<evidence type="ECO:0000256" key="1">
    <source>
        <dbReference type="ARBA" id="ARBA00006768"/>
    </source>
</evidence>
<dbReference type="GO" id="GO:0005975">
    <property type="term" value="P:carbohydrate metabolic process"/>
    <property type="evidence" value="ECO:0007669"/>
    <property type="project" value="InterPro"/>
</dbReference>
<dbReference type="InterPro" id="IPR037018">
    <property type="entry name" value="GH65_N"/>
</dbReference>
<evidence type="ECO:0000256" key="4">
    <source>
        <dbReference type="SAM" id="MobiDB-lite"/>
    </source>
</evidence>
<dbReference type="PIRSF" id="PIRSF036289">
    <property type="entry name" value="Glycosyl_hydrolase_malt_phosph"/>
    <property type="match status" value="1"/>
</dbReference>
<evidence type="ECO:0000259" key="5">
    <source>
        <dbReference type="Pfam" id="PF03632"/>
    </source>
</evidence>
<name>A0A6J4RB27_9ACTN</name>
<feature type="region of interest" description="Disordered" evidence="4">
    <location>
        <begin position="752"/>
        <end position="784"/>
    </location>
</feature>
<dbReference type="Pfam" id="PF03633">
    <property type="entry name" value="Glyco_hydro_65C"/>
    <property type="match status" value="1"/>
</dbReference>
<accession>A0A6J4RB27</accession>
<dbReference type="PANTHER" id="PTHR11051">
    <property type="entry name" value="GLYCOSYL HYDROLASE-RELATED"/>
    <property type="match status" value="1"/>
</dbReference>
<feature type="active site" description="Proton donor" evidence="2">
    <location>
        <position position="488"/>
    </location>
</feature>
<dbReference type="EMBL" id="CADCVJ010000073">
    <property type="protein sequence ID" value="CAA9469151.1"/>
    <property type="molecule type" value="Genomic_DNA"/>
</dbReference>
<dbReference type="InterPro" id="IPR017045">
    <property type="entry name" value="Malt_Pase/Glycosyl_Hdrlase"/>
</dbReference>
<dbReference type="GO" id="GO:0030246">
    <property type="term" value="F:carbohydrate binding"/>
    <property type="evidence" value="ECO:0007669"/>
    <property type="project" value="InterPro"/>
</dbReference>